<accession>A0A1B7MKS9</accession>
<name>A0A1B7MKS9_9AGAM</name>
<feature type="transmembrane region" description="Helical" evidence="1">
    <location>
        <begin position="69"/>
        <end position="91"/>
    </location>
</feature>
<dbReference type="Gene3D" id="3.40.50.300">
    <property type="entry name" value="P-loop containing nucleotide triphosphate hydrolases"/>
    <property type="match status" value="1"/>
</dbReference>
<dbReference type="SUPFAM" id="SSF52540">
    <property type="entry name" value="P-loop containing nucleoside triphosphate hydrolases"/>
    <property type="match status" value="1"/>
</dbReference>
<organism evidence="3 4">
    <name type="scientific">Rhizopogon vinicolor AM-OR11-026</name>
    <dbReference type="NCBI Taxonomy" id="1314800"/>
    <lineage>
        <taxon>Eukaryota</taxon>
        <taxon>Fungi</taxon>
        <taxon>Dikarya</taxon>
        <taxon>Basidiomycota</taxon>
        <taxon>Agaricomycotina</taxon>
        <taxon>Agaricomycetes</taxon>
        <taxon>Agaricomycetidae</taxon>
        <taxon>Boletales</taxon>
        <taxon>Suillineae</taxon>
        <taxon>Rhizopogonaceae</taxon>
        <taxon>Rhizopogon</taxon>
    </lineage>
</organism>
<keyword evidence="1" id="KW-0812">Transmembrane</keyword>
<feature type="transmembrane region" description="Helical" evidence="1">
    <location>
        <begin position="1220"/>
        <end position="1242"/>
    </location>
</feature>
<dbReference type="Pfam" id="PF20153">
    <property type="entry name" value="DUF6535"/>
    <property type="match status" value="1"/>
</dbReference>
<dbReference type="EMBL" id="KV448813">
    <property type="protein sequence ID" value="OAX33210.1"/>
    <property type="molecule type" value="Genomic_DNA"/>
</dbReference>
<sequence>MLERCNSNMDIVLIFAGLFSAVNTAFIISTQPSPVDTTNALLIQLVQAYVPSTTQITTLPSPGYSSTGIWTQALAYASLAFSLLAAFGAVLGKQWLNYYKTNRYGRGSLEDRCKQRHRKFQKLQAWQLENVLQSFPFLLQISLLLFGVSLGAAMWTQQHVIAIVIITPTAFGLLFHFFTVLVSSMHPDCPFQTPISLLIQAIRRYLRKRHGARSQRHDESKSSTVTVSAMQWILDTTTDPNVLRLVLESIPTMYNQSDMDLLKICEKLRDMFIACFDERGQIPVLQDRALVFGKILIDFFWKYPNARRMLRTQKWKLWESWRALHLPQALEQFSISYDQMKSSADSQLHYQADTRTALRLAVFAGLNAFTDPKDRRLVSDGQFRLHLSQPKVERLMGCVEHFSETNDLDAAGDALLLVADGIATTTKTSSSLLDTTTCDRFRLRLTSLLQASHQSPQRWRCIVLRAACQVLESDRRHSDDKSFLQALLVAICPPVHIPSVCDTDDSKIADDSDPLYFTQWPEFHDLARSPLPEIQRIVLRALGALPPPNFDDPAEYTPYWRAFISVIGAGKCPAVHLSALHVACSAREVLATITAAEVDQPSPKKLLSELSKALLAAVKDDDSKPSPAVGVGQGAYSRGVTSSLTRWMTKLLLWLYSMVRTSEHRQDPGHSVGNLYSTVLAVDNERSDVYLHLVYALAKNPAWRHRLIEDGHVQTCIALIDIYKSRPFSFYLPAFFLRIAPQGRASSCCDTITDRQWWSLMTMAWYTISQRGADVFDDGIEIFPALAWRTGMCMPDTLSEEDLGFLCKWLREIRDKFMPQNPADNVISAVADLESIVYHRRNPGAEPQLSDILRICPRFRILVIGKTGVGVSSLINHVFGVQEALASNEQPGEVNINTEYISQQNDKFVLHFSKGFEPGEEDNVKIVQEFIQQRGRMEALGDRLHAVWLCFEVPRAGGWLLETGTEDFLQLKRDGALGNIPVVVVFTKYDKFIDRVARMLNDIDLDGLSDDAFKDHVKQRADAELHDICAQPLKKFAELDIPYATVSTKETHKEMIVHLIQTTADRVRRHVGSEAFMMLILAQRVDPKANMKVFVTASVGVCKKRYWGALASIATFRGRATWAFSEVLHTDILRVWDFRDPHHYLDSKEFKSIMADLVDKMDVGPIATPNRTFALGLSILGTVGGIVSALSGPAAPIVVPIMAIVVLGKWVYDVYQLSHVVLQLFIAYIVDLTLILQALYLLSDNRELSRRAIKLAVVSYLDSTMVTDVHNGIQKYDGHLPLSENANQDALNKIVELTELFSMEARDISRLRAQIPAFAFVPDEEW</sequence>
<evidence type="ECO:0000313" key="3">
    <source>
        <dbReference type="EMBL" id="OAX33210.1"/>
    </source>
</evidence>
<dbReference type="InParanoid" id="A0A1B7MKS9"/>
<feature type="transmembrane region" description="Helical" evidence="1">
    <location>
        <begin position="1179"/>
        <end position="1208"/>
    </location>
</feature>
<gene>
    <name evidence="3" type="ORF">K503DRAFT_749010</name>
</gene>
<evidence type="ECO:0000256" key="1">
    <source>
        <dbReference type="SAM" id="Phobius"/>
    </source>
</evidence>
<dbReference type="InterPro" id="IPR045338">
    <property type="entry name" value="DUF6535"/>
</dbReference>
<keyword evidence="1" id="KW-1133">Transmembrane helix</keyword>
<evidence type="ECO:0000313" key="4">
    <source>
        <dbReference type="Proteomes" id="UP000092154"/>
    </source>
</evidence>
<proteinExistence type="predicted"/>
<dbReference type="InterPro" id="IPR027417">
    <property type="entry name" value="P-loop_NTPase"/>
</dbReference>
<reference evidence="3 4" key="1">
    <citation type="submission" date="2016-06" db="EMBL/GenBank/DDBJ databases">
        <title>Comparative genomics of the ectomycorrhizal sister species Rhizopogon vinicolor and Rhizopogon vesiculosus (Basidiomycota: Boletales) reveals a divergence of the mating type B locus.</title>
        <authorList>
            <consortium name="DOE Joint Genome Institute"/>
            <person name="Mujic A.B."/>
            <person name="Kuo A."/>
            <person name="Tritt A."/>
            <person name="Lipzen A."/>
            <person name="Chen C."/>
            <person name="Johnson J."/>
            <person name="Sharma A."/>
            <person name="Barry K."/>
            <person name="Grigoriev I.V."/>
            <person name="Spatafora J.W."/>
        </authorList>
    </citation>
    <scope>NUCLEOTIDE SEQUENCE [LARGE SCALE GENOMIC DNA]</scope>
    <source>
        <strain evidence="3 4">AM-OR11-026</strain>
    </source>
</reference>
<feature type="domain" description="DUF6535" evidence="2">
    <location>
        <begin position="1"/>
        <end position="156"/>
    </location>
</feature>
<keyword evidence="4" id="KW-1185">Reference proteome</keyword>
<feature type="transmembrane region" description="Helical" evidence="1">
    <location>
        <begin position="161"/>
        <end position="182"/>
    </location>
</feature>
<evidence type="ECO:0000259" key="2">
    <source>
        <dbReference type="Pfam" id="PF20153"/>
    </source>
</evidence>
<keyword evidence="1" id="KW-0472">Membrane</keyword>
<feature type="transmembrane region" description="Helical" evidence="1">
    <location>
        <begin position="12"/>
        <end position="29"/>
    </location>
</feature>
<dbReference type="OrthoDB" id="391988at2759"/>
<dbReference type="Proteomes" id="UP000092154">
    <property type="component" value="Unassembled WGS sequence"/>
</dbReference>
<protein>
    <recommendedName>
        <fullName evidence="2">DUF6535 domain-containing protein</fullName>
    </recommendedName>
</protein>